<dbReference type="InterPro" id="IPR015943">
    <property type="entry name" value="WD40/YVTN_repeat-like_dom_sf"/>
</dbReference>
<dbReference type="Proteomes" id="UP000027982">
    <property type="component" value="Chromosome"/>
</dbReference>
<feature type="compositionally biased region" description="Pro residues" evidence="1">
    <location>
        <begin position="1013"/>
        <end position="1026"/>
    </location>
</feature>
<dbReference type="PANTHER" id="PTHR43739:SF5">
    <property type="entry name" value="EXO-ALPHA-SIALIDASE"/>
    <property type="match status" value="1"/>
</dbReference>
<dbReference type="SUPFAM" id="SSF110296">
    <property type="entry name" value="Oligoxyloglucan reducing end-specific cellobiohydrolase"/>
    <property type="match status" value="2"/>
</dbReference>
<dbReference type="HOGENOM" id="CLU_004847_0_0_0"/>
<feature type="region of interest" description="Disordered" evidence="1">
    <location>
        <begin position="1013"/>
        <end position="1040"/>
    </location>
</feature>
<keyword evidence="3" id="KW-1185">Reference proteome</keyword>
<dbReference type="CDD" id="cd15482">
    <property type="entry name" value="Sialidase_non-viral"/>
    <property type="match status" value="2"/>
</dbReference>
<evidence type="ECO:0000313" key="3">
    <source>
        <dbReference type="Proteomes" id="UP000027982"/>
    </source>
</evidence>
<dbReference type="OrthoDB" id="9764804at2"/>
<reference evidence="2 3" key="1">
    <citation type="journal article" date="2014" name="PLoS ONE">
        <title>The first complete genome sequence of the class fimbriimonadia in the phylum armatimonadetes.</title>
        <authorList>
            <person name="Hu Z.Y."/>
            <person name="Wang Y.Z."/>
            <person name="Im W.T."/>
            <person name="Wang S.Y."/>
            <person name="Zhao G.P."/>
            <person name="Zheng H.J."/>
            <person name="Quan Z.X."/>
        </authorList>
    </citation>
    <scope>NUCLEOTIDE SEQUENCE [LARGE SCALE GENOMIC DNA]</scope>
    <source>
        <strain evidence="2">Gsoil 348</strain>
    </source>
</reference>
<evidence type="ECO:0008006" key="4">
    <source>
        <dbReference type="Google" id="ProtNLM"/>
    </source>
</evidence>
<dbReference type="STRING" id="661478.OP10G_2490"/>
<dbReference type="EMBL" id="CP007139">
    <property type="protein sequence ID" value="AIE85858.1"/>
    <property type="molecule type" value="Genomic_DNA"/>
</dbReference>
<evidence type="ECO:0000256" key="1">
    <source>
        <dbReference type="SAM" id="MobiDB-lite"/>
    </source>
</evidence>
<dbReference type="KEGG" id="fgi:OP10G_2490"/>
<sequence>MAQSPGGLGGLKWRNIGPFRAGRVSAVAGIPGNPAVFYMGLPNGGVWKTTSAGQTWFPVFDTVEATSAIGAIQVAPSNPSIVYAGTGEISGGSEGAGVYRSDDAGATWKLLGLEGTKVIPTILVDPKDPDTVLLAATGSGRKPGDERGVYRTTDGGKSWTKTLFVDNQIGIQHLARAYDKPSVVFALSQRWYRDPASFRPGAKVPSGTAIYRSADEGQTWKKLTPTGLPEINGRCTIAVAQGTDSQRVYLIGTFGLYRSDDGGNSWRRMAADDARIANGQGNYTSGVYVDPKNPDIVYTLATCDYRSVDGGNTFEAFKGAPGGDDPQQLWIDPTDGTHQLLGGDQGAMVTLDGGATWGSWYNQPTGQFYHIGVDNQWPYWVYGTQQDSGAIGTSSRGNLGQILPTDWTPHPGSEFGPMVIDPLDPNISYCFGTGGLLRVMFPSGQWTPINPPVAPGEELRGPNAIVFSAGDPHELLAGAQYLLSSKDRGATWHPLSPDLTLHGTPKPKDPKPTFSIGTISASRLDPRIIWVGTGSGLIQLTRDHGKSWQEVTPPKMAGSERSSVSWIEAAGTNKSAAYAVITWRTGSERKPRVYRTNDFGHTWTEIMSGLPVDPEQSGPFVLRSDTKRSGLLFITAGSDVFYSVNDGDRWEPLTLNLPNTPPSDMLLHGDDLILATFGRGIWILDDFSPLREISPATSAEPVHLFKPATAIRVRRNPGQDTPFPPEVPHAANPPVGASIDYSLAAKPNGLVALEILDSAGHVVRHMSSAPIPPYTDPKPAVPDFWFEPRNPMPTDLGLNRVNWNLRYDSPPAFFHDPSYTTGADEHHTPFANEGPLAVPGTYTARLTVDGKTYTQPITVVNDPRSPGTQRGMEALHEIQMRLYAGIQEAWDGYQQVTALRAAVAKVVAGNPGDEVSKAAKAFDDKLAAIGGSTVRHGILFIPESTTDFVGMDQHLISALNDLDFGDVGPTESVERNSAAAWLSLKELTDKWRGLNQKELSEFNSLLAKHNLSPIPPAPPLIDPPSPSKRYLPPVPAKKGH</sequence>
<dbReference type="InterPro" id="IPR052025">
    <property type="entry name" value="Xyloglucanase_GH74"/>
</dbReference>
<organism evidence="2 3">
    <name type="scientific">Fimbriimonas ginsengisoli Gsoil 348</name>
    <dbReference type="NCBI Taxonomy" id="661478"/>
    <lineage>
        <taxon>Bacteria</taxon>
        <taxon>Bacillati</taxon>
        <taxon>Armatimonadota</taxon>
        <taxon>Fimbriimonadia</taxon>
        <taxon>Fimbriimonadales</taxon>
        <taxon>Fimbriimonadaceae</taxon>
        <taxon>Fimbriimonas</taxon>
    </lineage>
</organism>
<name>A0A068NQM1_FIMGI</name>
<dbReference type="eggNOG" id="COG4447">
    <property type="taxonomic scope" value="Bacteria"/>
</dbReference>
<evidence type="ECO:0000313" key="2">
    <source>
        <dbReference type="EMBL" id="AIE85858.1"/>
    </source>
</evidence>
<protein>
    <recommendedName>
        <fullName evidence="4">Sortilin N-terminal domain-containing protein</fullName>
    </recommendedName>
</protein>
<dbReference type="AlphaFoldDB" id="A0A068NQM1"/>
<proteinExistence type="predicted"/>
<gene>
    <name evidence="2" type="ORF">OP10G_2490</name>
</gene>
<dbReference type="GO" id="GO:0010411">
    <property type="term" value="P:xyloglucan metabolic process"/>
    <property type="evidence" value="ECO:0007669"/>
    <property type="project" value="TreeGrafter"/>
</dbReference>
<dbReference type="PANTHER" id="PTHR43739">
    <property type="entry name" value="XYLOGLUCANASE (EUROFUNG)"/>
    <property type="match status" value="1"/>
</dbReference>
<dbReference type="Gene3D" id="2.130.10.10">
    <property type="entry name" value="YVTN repeat-like/Quinoprotein amine dehydrogenase"/>
    <property type="match status" value="3"/>
</dbReference>
<accession>A0A068NQM1</accession>